<keyword evidence="3" id="KW-1185">Reference proteome</keyword>
<dbReference type="Proteomes" id="UP000504636">
    <property type="component" value="Unplaced"/>
</dbReference>
<gene>
    <name evidence="2 4" type="ORF">BDZ99DRAFT_462838</name>
</gene>
<name>A0A6A6YNC0_9PEZI</name>
<accession>A0A6A6YNC0</accession>
<evidence type="ECO:0000256" key="1">
    <source>
        <dbReference type="SAM" id="MobiDB-lite"/>
    </source>
</evidence>
<feature type="region of interest" description="Disordered" evidence="1">
    <location>
        <begin position="538"/>
        <end position="561"/>
    </location>
</feature>
<proteinExistence type="predicted"/>
<dbReference type="GeneID" id="54460834"/>
<sequence length="577" mass="62980">MLTPTSSTGDEFSKAMQTPEQPMEPPQQLPLLQQQPQPQYKPYSPGENIVSSATAAIQDHSIHRQSLSYTDHRQSMSFGVAPLQVSRNKGDEIFFNEPQQPEPSSKPSSRPITSSSHDESFSDHAIDVPAPLNLSGAPSTTASTPGPTPAPVPTSSSGLATLSSLLPKSLSPPSSHPAITNLQNLLSSHPADFTFLTSLTTTYESAATKLRGTLDRERRARQEESEARTDQLFNDNEISYADIGSLEDDFKAEEARRKAKEDREEYARFVEGVFDKGYEQLQEGVRGLMGGLGECEKLLETSVAGIEALETRDVAAASPPPPTLMVIEVLRKFYEAVELRHERITQLVAERDRRYKKTEITPLYAAGNIAKMKSVERHFENAERQAVLRAKSERADRVADLVREIEEAVVRSVGANQGVRDEIVAVLGKISPNEVQAENGVAVVRLADQVLKALEQSSKDLMTTFNEVELVLNGAVIEAEIAAAKAENLGAEKEKPRVAGLEQEFKEGEERLKGELVRRLGVLEEDLREGEALIKDRLAGAGTQGGTPGAAPPSNEEAVKAARLKAALEEAKRRNGH</sequence>
<feature type="compositionally biased region" description="Low complexity" evidence="1">
    <location>
        <begin position="153"/>
        <end position="174"/>
    </location>
</feature>
<feature type="compositionally biased region" description="Low complexity" evidence="1">
    <location>
        <begin position="29"/>
        <end position="38"/>
    </location>
</feature>
<feature type="compositionally biased region" description="Low complexity" evidence="1">
    <location>
        <begin position="97"/>
        <end position="115"/>
    </location>
</feature>
<reference evidence="4" key="2">
    <citation type="submission" date="2020-04" db="EMBL/GenBank/DDBJ databases">
        <authorList>
            <consortium name="NCBI Genome Project"/>
        </authorList>
    </citation>
    <scope>NUCLEOTIDE SEQUENCE</scope>
    <source>
        <strain evidence="4">CBS 304.34</strain>
    </source>
</reference>
<protein>
    <submittedName>
        <fullName evidence="2 4">Uncharacterized protein</fullName>
    </submittedName>
</protein>
<dbReference type="OrthoDB" id="1883964at2759"/>
<feature type="region of interest" description="Disordered" evidence="1">
    <location>
        <begin position="94"/>
        <end position="174"/>
    </location>
</feature>
<dbReference type="AlphaFoldDB" id="A0A6A6YNC0"/>
<reference evidence="4" key="3">
    <citation type="submission" date="2025-04" db="UniProtKB">
        <authorList>
            <consortium name="RefSeq"/>
        </authorList>
    </citation>
    <scope>IDENTIFICATION</scope>
    <source>
        <strain evidence="4">CBS 304.34</strain>
    </source>
</reference>
<organism evidence="2">
    <name type="scientific">Mytilinidion resinicola</name>
    <dbReference type="NCBI Taxonomy" id="574789"/>
    <lineage>
        <taxon>Eukaryota</taxon>
        <taxon>Fungi</taxon>
        <taxon>Dikarya</taxon>
        <taxon>Ascomycota</taxon>
        <taxon>Pezizomycotina</taxon>
        <taxon>Dothideomycetes</taxon>
        <taxon>Pleosporomycetidae</taxon>
        <taxon>Mytilinidiales</taxon>
        <taxon>Mytilinidiaceae</taxon>
        <taxon>Mytilinidion</taxon>
    </lineage>
</organism>
<dbReference type="RefSeq" id="XP_033577205.1">
    <property type="nucleotide sequence ID" value="XM_033719941.1"/>
</dbReference>
<feature type="region of interest" description="Disordered" evidence="1">
    <location>
        <begin position="1"/>
        <end position="56"/>
    </location>
</feature>
<reference evidence="2 4" key="1">
    <citation type="journal article" date="2020" name="Stud. Mycol.">
        <title>101 Dothideomycetes genomes: a test case for predicting lifestyles and emergence of pathogens.</title>
        <authorList>
            <person name="Haridas S."/>
            <person name="Albert R."/>
            <person name="Binder M."/>
            <person name="Bloem J."/>
            <person name="Labutti K."/>
            <person name="Salamov A."/>
            <person name="Andreopoulos B."/>
            <person name="Baker S."/>
            <person name="Barry K."/>
            <person name="Bills G."/>
            <person name="Bluhm B."/>
            <person name="Cannon C."/>
            <person name="Castanera R."/>
            <person name="Culley D."/>
            <person name="Daum C."/>
            <person name="Ezra D."/>
            <person name="Gonzalez J."/>
            <person name="Henrissat B."/>
            <person name="Kuo A."/>
            <person name="Liang C."/>
            <person name="Lipzen A."/>
            <person name="Lutzoni F."/>
            <person name="Magnuson J."/>
            <person name="Mondo S."/>
            <person name="Nolan M."/>
            <person name="Ohm R."/>
            <person name="Pangilinan J."/>
            <person name="Park H.-J."/>
            <person name="Ramirez L."/>
            <person name="Alfaro M."/>
            <person name="Sun H."/>
            <person name="Tritt A."/>
            <person name="Yoshinaga Y."/>
            <person name="Zwiers L.-H."/>
            <person name="Turgeon B."/>
            <person name="Goodwin S."/>
            <person name="Spatafora J."/>
            <person name="Crous P."/>
            <person name="Grigoriev I."/>
        </authorList>
    </citation>
    <scope>NUCLEOTIDE SEQUENCE</scope>
    <source>
        <strain evidence="2 4">CBS 304.34</strain>
    </source>
</reference>
<dbReference type="EMBL" id="MU003700">
    <property type="protein sequence ID" value="KAF2810241.1"/>
    <property type="molecule type" value="Genomic_DNA"/>
</dbReference>
<feature type="compositionally biased region" description="Polar residues" evidence="1">
    <location>
        <begin position="1"/>
        <end position="10"/>
    </location>
</feature>
<feature type="compositionally biased region" description="Basic and acidic residues" evidence="1">
    <location>
        <begin position="116"/>
        <end position="126"/>
    </location>
</feature>
<evidence type="ECO:0000313" key="3">
    <source>
        <dbReference type="Proteomes" id="UP000504636"/>
    </source>
</evidence>
<feature type="region of interest" description="Disordered" evidence="1">
    <location>
        <begin position="210"/>
        <end position="233"/>
    </location>
</feature>
<evidence type="ECO:0000313" key="4">
    <source>
        <dbReference type="RefSeq" id="XP_033577205.1"/>
    </source>
</evidence>
<evidence type="ECO:0000313" key="2">
    <source>
        <dbReference type="EMBL" id="KAF2810241.1"/>
    </source>
</evidence>
<feature type="compositionally biased region" description="Basic and acidic residues" evidence="1">
    <location>
        <begin position="212"/>
        <end position="229"/>
    </location>
</feature>
<feature type="compositionally biased region" description="Low complexity" evidence="1">
    <location>
        <begin position="135"/>
        <end position="145"/>
    </location>
</feature>